<dbReference type="InterPro" id="IPR010021">
    <property type="entry name" value="PGPP1/Gep4"/>
</dbReference>
<dbReference type="OrthoDB" id="198652at2759"/>
<reference evidence="2" key="1">
    <citation type="submission" date="2019-01" db="EMBL/GenBank/DDBJ databases">
        <title>Draft genome sequences of three monokaryotic isolates of the white-rot basidiomycete fungus Dichomitus squalens.</title>
        <authorList>
            <consortium name="DOE Joint Genome Institute"/>
            <person name="Lopez S.C."/>
            <person name="Andreopoulos B."/>
            <person name="Pangilinan J."/>
            <person name="Lipzen A."/>
            <person name="Riley R."/>
            <person name="Ahrendt S."/>
            <person name="Ng V."/>
            <person name="Barry K."/>
            <person name="Daum C."/>
            <person name="Grigoriev I.V."/>
            <person name="Hilden K.S."/>
            <person name="Makela M.R."/>
            <person name="de Vries R.P."/>
        </authorList>
    </citation>
    <scope>NUCLEOTIDE SEQUENCE [LARGE SCALE GENOMIC DNA]</scope>
    <source>
        <strain evidence="2">OM18370.1</strain>
    </source>
</reference>
<protein>
    <submittedName>
        <fullName evidence="2">HAD phosphatase</fullName>
    </submittedName>
</protein>
<sequence length="269" mass="30312">MPFNLPGILAPLHLLINPRLVLPSVVVKDIRQIDFQALHKAGYRGAVFDKDNCLTIPHEDCLVPELTDAWRECRETFGPGNVLIVSNTAGSHIDVGEIEAESVTRHLSVPVLRHASLKPSYSCIKSIRAYFRSLPQPVRDEELVIVGDRLLTDVIMANRMAREKLSRGAIPPDEKRALIEERDEGSGPALLDRVGPLAVWTDGLWKRESLVLRAIEKGMLKGVERWVLGPQEAAWREGLQHRFVKPVSVVEEPAESRGLVRRIWERLQR</sequence>
<organism evidence="2">
    <name type="scientific">Dichomitus squalens</name>
    <dbReference type="NCBI Taxonomy" id="114155"/>
    <lineage>
        <taxon>Eukaryota</taxon>
        <taxon>Fungi</taxon>
        <taxon>Dikarya</taxon>
        <taxon>Basidiomycota</taxon>
        <taxon>Agaricomycotina</taxon>
        <taxon>Agaricomycetes</taxon>
        <taxon>Polyporales</taxon>
        <taxon>Polyporaceae</taxon>
        <taxon>Dichomitus</taxon>
    </lineage>
</organism>
<feature type="signal peptide" evidence="1">
    <location>
        <begin position="1"/>
        <end position="23"/>
    </location>
</feature>
<proteinExistence type="predicted"/>
<dbReference type="Pfam" id="PF09419">
    <property type="entry name" value="PGP_phosphatase"/>
    <property type="match status" value="1"/>
</dbReference>
<dbReference type="Proteomes" id="UP000292957">
    <property type="component" value="Unassembled WGS sequence"/>
</dbReference>
<dbReference type="InterPro" id="IPR027706">
    <property type="entry name" value="PGP_Pase"/>
</dbReference>
<dbReference type="NCBIfam" id="TIGR01668">
    <property type="entry name" value="YqeG_hyp_ppase"/>
    <property type="match status" value="1"/>
</dbReference>
<name>A0A4Q9MVB6_9APHY</name>
<feature type="chain" id="PRO_5021030535" evidence="1">
    <location>
        <begin position="24"/>
        <end position="269"/>
    </location>
</feature>
<evidence type="ECO:0000256" key="1">
    <source>
        <dbReference type="SAM" id="SignalP"/>
    </source>
</evidence>
<dbReference type="AlphaFoldDB" id="A0A4Q9MVB6"/>
<dbReference type="SUPFAM" id="SSF56784">
    <property type="entry name" value="HAD-like"/>
    <property type="match status" value="1"/>
</dbReference>
<evidence type="ECO:0000313" key="2">
    <source>
        <dbReference type="EMBL" id="TBU31934.1"/>
    </source>
</evidence>
<accession>A0A4Q9MVB6</accession>
<gene>
    <name evidence="2" type="ORF">BD311DRAFT_751920</name>
</gene>
<dbReference type="EMBL" id="ML143397">
    <property type="protein sequence ID" value="TBU31934.1"/>
    <property type="molecule type" value="Genomic_DNA"/>
</dbReference>
<dbReference type="InterPro" id="IPR036412">
    <property type="entry name" value="HAD-like_sf"/>
</dbReference>
<keyword evidence="1" id="KW-0732">Signal</keyword>
<dbReference type="InterPro" id="IPR023214">
    <property type="entry name" value="HAD_sf"/>
</dbReference>
<dbReference type="Gene3D" id="3.40.50.1000">
    <property type="entry name" value="HAD superfamily/HAD-like"/>
    <property type="match status" value="1"/>
</dbReference>
<dbReference type="GO" id="GO:0008962">
    <property type="term" value="F:phosphatidylglycerophosphatase activity"/>
    <property type="evidence" value="ECO:0007669"/>
    <property type="project" value="InterPro"/>
</dbReference>